<dbReference type="SUPFAM" id="SSF51556">
    <property type="entry name" value="Metallo-dependent hydrolases"/>
    <property type="match status" value="1"/>
</dbReference>
<keyword evidence="1" id="KW-0479">Metal-binding</keyword>
<reference evidence="4 5" key="1">
    <citation type="submission" date="2024-01" db="EMBL/GenBank/DDBJ databases">
        <title>Seven novel Bacillus-like species.</title>
        <authorList>
            <person name="Liu G."/>
        </authorList>
    </citation>
    <scope>NUCLEOTIDE SEQUENCE [LARGE SCALE GENOMIC DNA]</scope>
    <source>
        <strain evidence="4 5">FJAT-51614</strain>
    </source>
</reference>
<organism evidence="4 5">
    <name type="scientific">Psychrobacillus mangrovi</name>
    <dbReference type="NCBI Taxonomy" id="3117745"/>
    <lineage>
        <taxon>Bacteria</taxon>
        <taxon>Bacillati</taxon>
        <taxon>Bacillota</taxon>
        <taxon>Bacilli</taxon>
        <taxon>Bacillales</taxon>
        <taxon>Bacillaceae</taxon>
        <taxon>Psychrobacillus</taxon>
    </lineage>
</organism>
<comment type="caution">
    <text evidence="4">The sequence shown here is derived from an EMBL/GenBank/DDBJ whole genome shotgun (WGS) entry which is preliminary data.</text>
</comment>
<evidence type="ECO:0000313" key="5">
    <source>
        <dbReference type="Proteomes" id="UP001364890"/>
    </source>
</evidence>
<gene>
    <name evidence="4" type="ORF">WAX74_09855</name>
</gene>
<keyword evidence="2" id="KW-0378">Hydrolase</keyword>
<dbReference type="RefSeq" id="WP_336497498.1">
    <property type="nucleotide sequence ID" value="NZ_JBAWSY010000005.1"/>
</dbReference>
<dbReference type="PANTHER" id="PTHR10819:SF3">
    <property type="entry name" value="PHOSPHOTRIESTERASE-RELATED PROTEIN"/>
    <property type="match status" value="1"/>
</dbReference>
<sequence length="353" mass="38629">MLDNLKEKNSGVVRTVLGPVPTQELGVVLIHETLLSVMPGAEFAPEINMDKSEIFEILKRQLMDYRRLGGKTIVDRSGMFHGRDVELYRTLSRTTGVHIIASTGLGPEPMLGGYFMTPQKNPPTPWSAEQFSGLFTKEVTEGIVIPRVERSSSAGLVTSIASRTGMTQVETGLFRGSALTALLTGIPVSVQYGADAVNDLEVLLSEGIAPNRVIIGGLDRLEAVESKAFFEIAERGAYVGIDHVGWSSNEGYVNDIERAELVAELFEAGHGERVLISSNTVGVAKGHEAKELGVDHLLTSFVPQLRKAGLTEKQIRVLLQENPQRVLTLDPSAELKISGWNYEWDKLFQPVTY</sequence>
<accession>A0ABU8F7D9</accession>
<dbReference type="Gene3D" id="3.20.20.140">
    <property type="entry name" value="Metal-dependent hydrolases"/>
    <property type="match status" value="1"/>
</dbReference>
<dbReference type="PANTHER" id="PTHR10819">
    <property type="entry name" value="PHOSPHOTRIESTERASE-RELATED"/>
    <property type="match status" value="1"/>
</dbReference>
<protein>
    <submittedName>
        <fullName evidence="4">Phosphotriesterase</fullName>
    </submittedName>
</protein>
<comment type="similarity">
    <text evidence="3">Belongs to the metallo-dependent hydrolases superfamily. Phosphotriesterase family.</text>
</comment>
<dbReference type="EMBL" id="JBAWSY010000005">
    <property type="protein sequence ID" value="MEI4769946.1"/>
    <property type="molecule type" value="Genomic_DNA"/>
</dbReference>
<keyword evidence="5" id="KW-1185">Reference proteome</keyword>
<proteinExistence type="inferred from homology"/>
<evidence type="ECO:0000256" key="3">
    <source>
        <dbReference type="PROSITE-ProRule" id="PRU00679"/>
    </source>
</evidence>
<dbReference type="InterPro" id="IPR032466">
    <property type="entry name" value="Metal_Hydrolase"/>
</dbReference>
<dbReference type="PROSITE" id="PS51347">
    <property type="entry name" value="PHOSPHOTRIESTERASE_2"/>
    <property type="match status" value="1"/>
</dbReference>
<evidence type="ECO:0000313" key="4">
    <source>
        <dbReference type="EMBL" id="MEI4769946.1"/>
    </source>
</evidence>
<dbReference type="Proteomes" id="UP001364890">
    <property type="component" value="Unassembled WGS sequence"/>
</dbReference>
<dbReference type="Pfam" id="PF02126">
    <property type="entry name" value="PTE"/>
    <property type="match status" value="1"/>
</dbReference>
<dbReference type="InterPro" id="IPR001559">
    <property type="entry name" value="Phosphotriesterase"/>
</dbReference>
<evidence type="ECO:0000256" key="2">
    <source>
        <dbReference type="ARBA" id="ARBA00022801"/>
    </source>
</evidence>
<comment type="caution">
    <text evidence="3">Lacks conserved residue(s) required for the propagation of feature annotation.</text>
</comment>
<name>A0ABU8F7D9_9BACI</name>
<evidence type="ECO:0000256" key="1">
    <source>
        <dbReference type="ARBA" id="ARBA00022723"/>
    </source>
</evidence>